<dbReference type="Proteomes" id="UP000198211">
    <property type="component" value="Unassembled WGS sequence"/>
</dbReference>
<sequence>MYSKLENRLKLAHTNSDSLSRDLKTTREVFKRKIVEYKSSFDRLNALLLLTDLEETPLTQKLRTRIRELVAENKRLQKTASSLRSRIRLDEMDPETLICMLEGTLPSNSTNIHPCANLSLHFRSQSRRIRLGSYRTQSAHTQGFAPSVQALSR</sequence>
<evidence type="ECO:0000313" key="3">
    <source>
        <dbReference type="EMBL" id="OWY96276.1"/>
    </source>
</evidence>
<feature type="coiled-coil region" evidence="1">
    <location>
        <begin position="59"/>
        <end position="86"/>
    </location>
</feature>
<reference evidence="4" key="1">
    <citation type="submission" date="2017-03" db="EMBL/GenBank/DDBJ databases">
        <title>Phytopthora megakarya and P. palmivora, two closely related causual agents of cacao black pod achieved similar genome size and gene model numbers by different mechanisms.</title>
        <authorList>
            <person name="Ali S."/>
            <person name="Shao J."/>
            <person name="Larry D.J."/>
            <person name="Kronmiller B."/>
            <person name="Shen D."/>
            <person name="Strem M.D."/>
            <person name="Melnick R.L."/>
            <person name="Guiltinan M.J."/>
            <person name="Tyler B.M."/>
            <person name="Meinhardt L.W."/>
            <person name="Bailey B.A."/>
        </authorList>
    </citation>
    <scope>NUCLEOTIDE SEQUENCE [LARGE SCALE GENOMIC DNA]</scope>
    <source>
        <strain evidence="4">zdho120</strain>
    </source>
</reference>
<evidence type="ECO:0000313" key="4">
    <source>
        <dbReference type="Proteomes" id="UP000198211"/>
    </source>
</evidence>
<dbReference type="AlphaFoldDB" id="A0A225UUQ6"/>
<keyword evidence="1" id="KW-0175">Coiled coil</keyword>
<gene>
    <name evidence="3" type="ORF">PHMEG_00033498</name>
</gene>
<accession>A0A225UUQ6</accession>
<organism evidence="3 4">
    <name type="scientific">Phytophthora megakarya</name>
    <dbReference type="NCBI Taxonomy" id="4795"/>
    <lineage>
        <taxon>Eukaryota</taxon>
        <taxon>Sar</taxon>
        <taxon>Stramenopiles</taxon>
        <taxon>Oomycota</taxon>
        <taxon>Peronosporomycetes</taxon>
        <taxon>Peronosporales</taxon>
        <taxon>Peronosporaceae</taxon>
        <taxon>Phytophthora</taxon>
    </lineage>
</organism>
<evidence type="ECO:0000256" key="1">
    <source>
        <dbReference type="SAM" id="Coils"/>
    </source>
</evidence>
<dbReference type="EMBL" id="NBNE01011862">
    <property type="protein sequence ID" value="OWY96276.1"/>
    <property type="molecule type" value="Genomic_DNA"/>
</dbReference>
<keyword evidence="4" id="KW-1185">Reference proteome</keyword>
<comment type="caution">
    <text evidence="3">The sequence shown here is derived from an EMBL/GenBank/DDBJ whole genome shotgun (WGS) entry which is preliminary data.</text>
</comment>
<evidence type="ECO:0000256" key="2">
    <source>
        <dbReference type="SAM" id="MobiDB-lite"/>
    </source>
</evidence>
<proteinExistence type="predicted"/>
<protein>
    <submittedName>
        <fullName evidence="3">Uncharacterized protein</fullName>
    </submittedName>
</protein>
<feature type="region of interest" description="Disordered" evidence="2">
    <location>
        <begin position="134"/>
        <end position="153"/>
    </location>
</feature>
<name>A0A225UUQ6_9STRA</name>